<evidence type="ECO:0000256" key="5">
    <source>
        <dbReference type="ARBA" id="ARBA00023134"/>
    </source>
</evidence>
<dbReference type="FunFam" id="2.40.30.10:FF:000022">
    <property type="entry name" value="Elongation factor G, mitochondrial"/>
    <property type="match status" value="1"/>
</dbReference>
<dbReference type="UniPathway" id="UPA00345"/>
<dbReference type="CDD" id="cd01434">
    <property type="entry name" value="EFG_mtEFG1_IV"/>
    <property type="match status" value="1"/>
</dbReference>
<dbReference type="CDD" id="cd16262">
    <property type="entry name" value="EFG_III"/>
    <property type="match status" value="1"/>
</dbReference>
<dbReference type="InterPro" id="IPR000795">
    <property type="entry name" value="T_Tr_GTP-bd_dom"/>
</dbReference>
<keyword evidence="5 6" id="KW-0342">GTP-binding</keyword>
<dbReference type="InterPro" id="IPR004161">
    <property type="entry name" value="EFTu-like_2"/>
</dbReference>
<feature type="binding site" evidence="6">
    <location>
        <begin position="174"/>
        <end position="177"/>
    </location>
    <ligand>
        <name>GTP</name>
        <dbReference type="ChEBI" id="CHEBI:37565"/>
    </ligand>
</feature>
<evidence type="ECO:0000313" key="9">
    <source>
        <dbReference type="RefSeq" id="XP_013401292.1"/>
    </source>
</evidence>
<proteinExistence type="inferred from homology"/>
<evidence type="ECO:0000313" key="8">
    <source>
        <dbReference type="Proteomes" id="UP000085678"/>
    </source>
</evidence>
<dbReference type="InterPro" id="IPR009022">
    <property type="entry name" value="EFG_III"/>
</dbReference>
<dbReference type="Pfam" id="PF00009">
    <property type="entry name" value="GTP_EFTU"/>
    <property type="match status" value="1"/>
</dbReference>
<dbReference type="SUPFAM" id="SSF50447">
    <property type="entry name" value="Translation proteins"/>
    <property type="match status" value="1"/>
</dbReference>
<name>A0A1S3ISW3_LINAN</name>
<dbReference type="Pfam" id="PF03764">
    <property type="entry name" value="EFG_IV"/>
    <property type="match status" value="1"/>
</dbReference>
<dbReference type="FunFam" id="3.30.70.870:FF:000001">
    <property type="entry name" value="Elongation factor G"/>
    <property type="match status" value="1"/>
</dbReference>
<dbReference type="SUPFAM" id="SSF52540">
    <property type="entry name" value="P-loop containing nucleoside triphosphate hydrolases"/>
    <property type="match status" value="1"/>
</dbReference>
<keyword evidence="8" id="KW-1185">Reference proteome</keyword>
<dbReference type="Gene3D" id="3.30.70.240">
    <property type="match status" value="1"/>
</dbReference>
<dbReference type="InterPro" id="IPR000640">
    <property type="entry name" value="EFG_V-like"/>
</dbReference>
<keyword evidence="4 6" id="KW-0648">Protein biosynthesis</keyword>
<dbReference type="HAMAP" id="MF_00054_B">
    <property type="entry name" value="EF_G_EF_2_B"/>
    <property type="match status" value="1"/>
</dbReference>
<dbReference type="Pfam" id="PF00679">
    <property type="entry name" value="EFG_C"/>
    <property type="match status" value="1"/>
</dbReference>
<comment type="pathway">
    <text evidence="6">Protein biosynthesis; polypeptide chain elongation.</text>
</comment>
<dbReference type="InterPro" id="IPR004540">
    <property type="entry name" value="Transl_elong_EFG/EF2"/>
</dbReference>
<dbReference type="PANTHER" id="PTHR43636">
    <property type="entry name" value="ELONGATION FACTOR G, MITOCHONDRIAL"/>
    <property type="match status" value="1"/>
</dbReference>
<dbReference type="SMART" id="SM00838">
    <property type="entry name" value="EFG_C"/>
    <property type="match status" value="1"/>
</dbReference>
<organism evidence="8 9">
    <name type="scientific">Lingula anatina</name>
    <name type="common">Brachiopod</name>
    <name type="synonym">Lingula unguis</name>
    <dbReference type="NCBI Taxonomy" id="7574"/>
    <lineage>
        <taxon>Eukaryota</taxon>
        <taxon>Metazoa</taxon>
        <taxon>Spiralia</taxon>
        <taxon>Lophotrochozoa</taxon>
        <taxon>Brachiopoda</taxon>
        <taxon>Linguliformea</taxon>
        <taxon>Lingulata</taxon>
        <taxon>Lingulida</taxon>
        <taxon>Linguloidea</taxon>
        <taxon>Lingulidae</taxon>
        <taxon>Lingula</taxon>
    </lineage>
</organism>
<evidence type="ECO:0000259" key="7">
    <source>
        <dbReference type="PROSITE" id="PS51722"/>
    </source>
</evidence>
<dbReference type="GO" id="GO:0005739">
    <property type="term" value="C:mitochondrion"/>
    <property type="evidence" value="ECO:0007669"/>
    <property type="project" value="UniProtKB-SubCell"/>
</dbReference>
<dbReference type="InterPro" id="IPR031157">
    <property type="entry name" value="G_TR_CS"/>
</dbReference>
<comment type="function">
    <text evidence="6">Mitochondrial GTPase that catalyzes the GTP-dependent ribosomal translocation step during translation elongation. During this step, the ribosome changes from the pre-translocational (PRE) to the post-translocational (POST) state as the newly formed A-site-bound peptidyl-tRNA and P-site-bound deacylated tRNA move to the P and E sites, respectively. Catalyzes the coordinated movement of the two tRNA molecules, the mRNA and conformational changes in the ribosome.</text>
</comment>
<dbReference type="Pfam" id="PF14492">
    <property type="entry name" value="EFG_III"/>
    <property type="match status" value="1"/>
</dbReference>
<dbReference type="PROSITE" id="PS51722">
    <property type="entry name" value="G_TR_2"/>
    <property type="match status" value="1"/>
</dbReference>
<dbReference type="PROSITE" id="PS00301">
    <property type="entry name" value="G_TR_1"/>
    <property type="match status" value="1"/>
</dbReference>
<dbReference type="Gene3D" id="3.40.50.300">
    <property type="entry name" value="P-loop containing nucleotide triphosphate hydrolases"/>
    <property type="match status" value="1"/>
</dbReference>
<dbReference type="SMART" id="SM00889">
    <property type="entry name" value="EFG_IV"/>
    <property type="match status" value="1"/>
</dbReference>
<dbReference type="FunFam" id="3.40.50.300:FF:000029">
    <property type="entry name" value="Elongation factor G"/>
    <property type="match status" value="1"/>
</dbReference>
<dbReference type="InterPro" id="IPR027417">
    <property type="entry name" value="P-loop_NTPase"/>
</dbReference>
<sequence length="753" mass="84257">MTIFRLAGPFGRRAFLSQLKARKIRVASYAKAAGSDELKSQEVKLLRNIGVSAHIDSGKTTLTERILFYTGRVEEMHEVKGKDKVGATMDFMELERQRGITIQSAATYTHWKGHNINIIDTPGHIDFTVEVERALRVLDGAILVVCAVGGVQCQTMTVDRQMRRYKVPCVTFLNKMDRLGADHYSALTQMRKRLEHNCAFVTLPVGRESQHSGVIDLIEEKMLTFNEPFGTNVVADAIPADMLAEVKERRQELIECVANADDHLGEIFLEERTPTILEIKAAIRRAVISQQFNPVFCGSALKNKGVQPLLDGVVDYLPNPTEVENFGMVENKDPSGKKTTVEKVKLDPTRTQKNPLLALAFKLEAGKFGQLTYMRVYQGCIAKGSTLLNTRTGKKIRVARLVRVHCDTMETLTEAYAGDICALFGVECASGDSFVDSAKFANMSMEPIHVPEPVIAMSIKCEDSKKADNFSKGIARFTREDPTFRMEYDEEHRESIVMGMGELHLDIYSQRLEKEYGAKVILGKPRVAFRETLQAPCEFDYLHKRQSGGQGQYGRVIGIVEPLPIEQNTELEFYDECTGTNVPKGYMPGIEKGFRTTATKGPLIGKPVSGISFTIRDGASHSVDSSEYSFFCAAEGAMKQVYENGQWQILEPVMTVEVMGPMENHGTMLHTLQTRSAIITGTDQVAGYSIIYAEAPLNEMFGYSIELRKVTRGEGEFSMEFARYCVATHKTQTELIREYQKEKGIDLKTKKRQ</sequence>
<accession>A0A1S3ISW3</accession>
<feature type="domain" description="Tr-type G" evidence="7">
    <location>
        <begin position="44"/>
        <end position="321"/>
    </location>
</feature>
<evidence type="ECO:0000256" key="6">
    <source>
        <dbReference type="HAMAP-Rule" id="MF_03061"/>
    </source>
</evidence>
<dbReference type="Proteomes" id="UP000085678">
    <property type="component" value="Unplaced"/>
</dbReference>
<dbReference type="GO" id="GO:0003746">
    <property type="term" value="F:translation elongation factor activity"/>
    <property type="evidence" value="ECO:0007669"/>
    <property type="project" value="UniProtKB-UniRule"/>
</dbReference>
<dbReference type="RefSeq" id="XP_013401292.1">
    <property type="nucleotide sequence ID" value="XM_013545838.1"/>
</dbReference>
<dbReference type="NCBIfam" id="TIGR00231">
    <property type="entry name" value="small_GTP"/>
    <property type="match status" value="1"/>
</dbReference>
<dbReference type="GO" id="GO:0070125">
    <property type="term" value="P:mitochondrial translational elongation"/>
    <property type="evidence" value="ECO:0007669"/>
    <property type="project" value="UniProtKB-UniRule"/>
</dbReference>
<dbReference type="InterPro" id="IPR014721">
    <property type="entry name" value="Ribsml_uS5_D2-typ_fold_subgr"/>
</dbReference>
<keyword evidence="2 6" id="KW-0547">Nucleotide-binding</keyword>
<dbReference type="CDD" id="cd04091">
    <property type="entry name" value="mtEFG1_II_like"/>
    <property type="match status" value="1"/>
</dbReference>
<dbReference type="PANTHER" id="PTHR43636:SF2">
    <property type="entry name" value="ELONGATION FACTOR G, MITOCHONDRIAL"/>
    <property type="match status" value="1"/>
</dbReference>
<dbReference type="InterPro" id="IPR005517">
    <property type="entry name" value="Transl_elong_EFG/EF2_IV"/>
</dbReference>
<dbReference type="InParanoid" id="A0A1S3ISW3"/>
<dbReference type="InterPro" id="IPR009000">
    <property type="entry name" value="Transl_B-barrel_sf"/>
</dbReference>
<dbReference type="SUPFAM" id="SSF54211">
    <property type="entry name" value="Ribosomal protein S5 domain 2-like"/>
    <property type="match status" value="1"/>
</dbReference>
<dbReference type="InterPro" id="IPR035647">
    <property type="entry name" value="EFG_III/V"/>
</dbReference>
<dbReference type="FunFam" id="3.30.70.240:FF:000001">
    <property type="entry name" value="Elongation factor G"/>
    <property type="match status" value="1"/>
</dbReference>
<dbReference type="GO" id="GO:0003924">
    <property type="term" value="F:GTPase activity"/>
    <property type="evidence" value="ECO:0007669"/>
    <property type="project" value="UniProtKB-UniRule"/>
</dbReference>
<evidence type="ECO:0000256" key="4">
    <source>
        <dbReference type="ARBA" id="ARBA00022917"/>
    </source>
</evidence>
<dbReference type="KEGG" id="lak:106167130"/>
<dbReference type="STRING" id="7574.A0A1S3ISW3"/>
<dbReference type="OrthoDB" id="198619at2759"/>
<keyword evidence="3 6" id="KW-0251">Elongation factor</keyword>
<comment type="similarity">
    <text evidence="6">Belongs to the GTP-binding elongation factor family. EF-G/EF-2 subfamily.</text>
</comment>
<dbReference type="InterPro" id="IPR041095">
    <property type="entry name" value="EFG_II"/>
</dbReference>
<dbReference type="CDD" id="cd01886">
    <property type="entry name" value="EF-G"/>
    <property type="match status" value="1"/>
</dbReference>
<dbReference type="SUPFAM" id="SSF54980">
    <property type="entry name" value="EF-G C-terminal domain-like"/>
    <property type="match status" value="2"/>
</dbReference>
<dbReference type="Pfam" id="PF03144">
    <property type="entry name" value="GTP_EFTU_D2"/>
    <property type="match status" value="1"/>
</dbReference>
<comment type="subcellular location">
    <subcellularLocation>
        <location evidence="6">Mitochondrion</location>
    </subcellularLocation>
</comment>
<dbReference type="Gene3D" id="3.30.70.870">
    <property type="entry name" value="Elongation Factor G (Translational Gtpase), domain 3"/>
    <property type="match status" value="1"/>
</dbReference>
<dbReference type="GO" id="GO:0005525">
    <property type="term" value="F:GTP binding"/>
    <property type="evidence" value="ECO:0007669"/>
    <property type="project" value="UniProtKB-UniRule"/>
</dbReference>
<feature type="binding site" evidence="6">
    <location>
        <begin position="120"/>
        <end position="124"/>
    </location>
    <ligand>
        <name>GTP</name>
        <dbReference type="ChEBI" id="CHEBI:37565"/>
    </ligand>
</feature>
<dbReference type="PRINTS" id="PR00315">
    <property type="entry name" value="ELONGATNFCT"/>
</dbReference>
<feature type="binding site" evidence="6">
    <location>
        <begin position="53"/>
        <end position="60"/>
    </location>
    <ligand>
        <name>GTP</name>
        <dbReference type="ChEBI" id="CHEBI:37565"/>
    </ligand>
</feature>
<gene>
    <name evidence="9" type="primary">LOC106167130</name>
</gene>
<dbReference type="NCBIfam" id="NF009381">
    <property type="entry name" value="PRK12740.1-5"/>
    <property type="match status" value="1"/>
</dbReference>
<evidence type="ECO:0000256" key="1">
    <source>
        <dbReference type="ARBA" id="ARBA00005870"/>
    </source>
</evidence>
<dbReference type="AlphaFoldDB" id="A0A1S3ISW3"/>
<dbReference type="Gene3D" id="2.40.30.10">
    <property type="entry name" value="Translation factors"/>
    <property type="match status" value="1"/>
</dbReference>
<dbReference type="InterPro" id="IPR020568">
    <property type="entry name" value="Ribosomal_Su5_D2-typ_SF"/>
</dbReference>
<evidence type="ECO:0000256" key="2">
    <source>
        <dbReference type="ARBA" id="ARBA00022741"/>
    </source>
</evidence>
<dbReference type="Gene3D" id="3.30.230.10">
    <property type="match status" value="1"/>
</dbReference>
<dbReference type="FunFam" id="3.30.230.10:FF:000003">
    <property type="entry name" value="Elongation factor G"/>
    <property type="match status" value="1"/>
</dbReference>
<protein>
    <recommendedName>
        <fullName evidence="6">Elongation factor G, mitochondrial</fullName>
        <shortName evidence="6">EF-Gmt</shortName>
    </recommendedName>
    <alternativeName>
        <fullName evidence="6">Elongation factor G 1, mitochondrial</fullName>
        <shortName evidence="6">mEF-G 1</shortName>
    </alternativeName>
    <alternativeName>
        <fullName evidence="6">Elongation factor G1</fullName>
    </alternativeName>
</protein>
<reference evidence="9" key="1">
    <citation type="submission" date="2025-08" db="UniProtKB">
        <authorList>
            <consortium name="RefSeq"/>
        </authorList>
    </citation>
    <scope>IDENTIFICATION</scope>
    <source>
        <tissue evidence="9">Gonads</tissue>
    </source>
</reference>
<dbReference type="GeneID" id="106167130"/>
<dbReference type="FunCoup" id="A0A1S3ISW3">
    <property type="interactions" value="2480"/>
</dbReference>
<comment type="similarity">
    <text evidence="1">Belongs to the TRAFAC class translation factor GTPase superfamily. Classic translation factor GTPase family. EF-G/EF-2 subfamily.</text>
</comment>
<evidence type="ECO:0000256" key="3">
    <source>
        <dbReference type="ARBA" id="ARBA00022768"/>
    </source>
</evidence>
<dbReference type="InterPro" id="IPR005225">
    <property type="entry name" value="Small_GTP-bd"/>
</dbReference>
<keyword evidence="6" id="KW-0496">Mitochondrion</keyword>
<dbReference type="InterPro" id="IPR047872">
    <property type="entry name" value="EFG_IV"/>
</dbReference>
<dbReference type="NCBIfam" id="TIGR00484">
    <property type="entry name" value="EF-G"/>
    <property type="match status" value="1"/>
</dbReference>